<reference evidence="2 3" key="1">
    <citation type="submission" date="2019-02" db="EMBL/GenBank/DDBJ databases">
        <title>Genome sequencing of the rare red list fungi Phellinidium pouzarii.</title>
        <authorList>
            <person name="Buettner E."/>
            <person name="Kellner H."/>
        </authorList>
    </citation>
    <scope>NUCLEOTIDE SEQUENCE [LARGE SCALE GENOMIC DNA]</scope>
    <source>
        <strain evidence="2 3">DSM 108285</strain>
    </source>
</reference>
<organism evidence="2 3">
    <name type="scientific">Phellinidium pouzarii</name>
    <dbReference type="NCBI Taxonomy" id="167371"/>
    <lineage>
        <taxon>Eukaryota</taxon>
        <taxon>Fungi</taxon>
        <taxon>Dikarya</taxon>
        <taxon>Basidiomycota</taxon>
        <taxon>Agaricomycotina</taxon>
        <taxon>Agaricomycetes</taxon>
        <taxon>Hymenochaetales</taxon>
        <taxon>Hymenochaetaceae</taxon>
        <taxon>Phellinidium</taxon>
    </lineage>
</organism>
<comment type="similarity">
    <text evidence="1">Belongs to the SAP18 family.</text>
</comment>
<accession>A0A4V3XCB2</accession>
<dbReference type="PANTHER" id="PTHR13082:SF0">
    <property type="entry name" value="HISTONE DEACETYLASE COMPLEX SUBUNIT SAP18"/>
    <property type="match status" value="1"/>
</dbReference>
<protein>
    <recommendedName>
        <fullName evidence="4">Histone deacetylase complex subunit SAP18</fullName>
    </recommendedName>
</protein>
<comment type="caution">
    <text evidence="2">The sequence shown here is derived from an EMBL/GenBank/DDBJ whole genome shotgun (WGS) entry which is preliminary data.</text>
</comment>
<dbReference type="AlphaFoldDB" id="A0A4V3XCB2"/>
<dbReference type="Pfam" id="PF06487">
    <property type="entry name" value="SAP18"/>
    <property type="match status" value="1"/>
</dbReference>
<name>A0A4V3XCB2_9AGAM</name>
<dbReference type="EMBL" id="SGPK01000279">
    <property type="protein sequence ID" value="THH05203.1"/>
    <property type="molecule type" value="Genomic_DNA"/>
</dbReference>
<dbReference type="GO" id="GO:0005634">
    <property type="term" value="C:nucleus"/>
    <property type="evidence" value="ECO:0007669"/>
    <property type="project" value="TreeGrafter"/>
</dbReference>
<keyword evidence="3" id="KW-1185">Reference proteome</keyword>
<dbReference type="PANTHER" id="PTHR13082">
    <property type="entry name" value="SAP18"/>
    <property type="match status" value="1"/>
</dbReference>
<evidence type="ECO:0000256" key="1">
    <source>
        <dbReference type="ARBA" id="ARBA00009143"/>
    </source>
</evidence>
<dbReference type="OrthoDB" id="440566at2759"/>
<proteinExistence type="inferred from homology"/>
<evidence type="ECO:0000313" key="2">
    <source>
        <dbReference type="EMBL" id="THH05203.1"/>
    </source>
</evidence>
<dbReference type="Proteomes" id="UP000308199">
    <property type="component" value="Unassembled WGS sequence"/>
</dbReference>
<sequence length="208" mass="22599">MVLQASKQHNFKMDISTASRTAVDREKASHLNVYLHSSYSDSFHRVDFFEDGTLPTTDEHQIFTWKDATLKEVLTSLRLTAPKSSEIRHPLAKFAFRALYADSTARGRIALRELGMVYSRDILGEPGSLTAPAPRLLADAERVNDDHPHADRSLDELRFVPGDYMCVSVILPKHIAGAGVAMGPDVAIRGAAAGPGAGIGGTNGWKSA</sequence>
<gene>
    <name evidence="2" type="ORF">EW145_g4964</name>
</gene>
<dbReference type="Gene3D" id="3.10.20.550">
    <property type="entry name" value="ASAP complex, SAP18 subunit"/>
    <property type="match status" value="1"/>
</dbReference>
<evidence type="ECO:0008006" key="4">
    <source>
        <dbReference type="Google" id="ProtNLM"/>
    </source>
</evidence>
<evidence type="ECO:0000313" key="3">
    <source>
        <dbReference type="Proteomes" id="UP000308199"/>
    </source>
</evidence>
<dbReference type="InterPro" id="IPR010516">
    <property type="entry name" value="SAP18"/>
</dbReference>
<feature type="non-terminal residue" evidence="2">
    <location>
        <position position="208"/>
    </location>
</feature>
<dbReference type="InterPro" id="IPR042534">
    <property type="entry name" value="SAP18_sf"/>
</dbReference>